<comment type="caution">
    <text evidence="5">The sequence shown here is derived from an EMBL/GenBank/DDBJ whole genome shotgun (WGS) entry which is preliminary data.</text>
</comment>
<organism evidence="5 6">
    <name type="scientific">Tanacetum coccineum</name>
    <dbReference type="NCBI Taxonomy" id="301880"/>
    <lineage>
        <taxon>Eukaryota</taxon>
        <taxon>Viridiplantae</taxon>
        <taxon>Streptophyta</taxon>
        <taxon>Embryophyta</taxon>
        <taxon>Tracheophyta</taxon>
        <taxon>Spermatophyta</taxon>
        <taxon>Magnoliopsida</taxon>
        <taxon>eudicotyledons</taxon>
        <taxon>Gunneridae</taxon>
        <taxon>Pentapetalae</taxon>
        <taxon>asterids</taxon>
        <taxon>campanulids</taxon>
        <taxon>Asterales</taxon>
        <taxon>Asteraceae</taxon>
        <taxon>Asteroideae</taxon>
        <taxon>Anthemideae</taxon>
        <taxon>Anthemidinae</taxon>
        <taxon>Tanacetum</taxon>
    </lineage>
</organism>
<dbReference type="SUPFAM" id="SSF54928">
    <property type="entry name" value="RNA-binding domain, RBD"/>
    <property type="match status" value="1"/>
</dbReference>
<dbReference type="PANTHER" id="PTHR46695">
    <property type="entry name" value="ZINC FINGER CCCH DOMAIN-CONTAINING PROTEIN 44-RELATED"/>
    <property type="match status" value="1"/>
</dbReference>
<name>A0ABQ4WD62_9ASTR</name>
<feature type="region of interest" description="Disordered" evidence="2">
    <location>
        <begin position="101"/>
        <end position="137"/>
    </location>
</feature>
<dbReference type="Pfam" id="PF00076">
    <property type="entry name" value="RRM_1"/>
    <property type="match status" value="1"/>
</dbReference>
<keyword evidence="6" id="KW-1185">Reference proteome</keyword>
<keyword evidence="5" id="KW-0695">RNA-directed DNA polymerase</keyword>
<evidence type="ECO:0000313" key="5">
    <source>
        <dbReference type="EMBL" id="GJS50808.1"/>
    </source>
</evidence>
<dbReference type="EMBL" id="BQNB010008542">
    <property type="protein sequence ID" value="GJS50808.1"/>
    <property type="molecule type" value="Genomic_DNA"/>
</dbReference>
<accession>A0ABQ4WD62</accession>
<dbReference type="PROSITE" id="PS50102">
    <property type="entry name" value="RRM"/>
    <property type="match status" value="1"/>
</dbReference>
<feature type="compositionally biased region" description="Polar residues" evidence="2">
    <location>
        <begin position="103"/>
        <end position="117"/>
    </location>
</feature>
<dbReference type="PANTHER" id="PTHR46695:SF5">
    <property type="entry name" value="RNA POLYMERASE-ASSOCIATED PROTEIN RTF1 HOMOLOG"/>
    <property type="match status" value="1"/>
</dbReference>
<dbReference type="Gene3D" id="3.30.1490.40">
    <property type="match status" value="1"/>
</dbReference>
<reference evidence="5" key="1">
    <citation type="journal article" date="2022" name="Int. J. Mol. Sci.">
        <title>Draft Genome of Tanacetum Coccineum: Genomic Comparison of Closely Related Tanacetum-Family Plants.</title>
        <authorList>
            <person name="Yamashiro T."/>
            <person name="Shiraishi A."/>
            <person name="Nakayama K."/>
            <person name="Satake H."/>
        </authorList>
    </citation>
    <scope>NUCLEOTIDE SEQUENCE</scope>
</reference>
<dbReference type="Pfam" id="PF02213">
    <property type="entry name" value="GYF"/>
    <property type="match status" value="1"/>
</dbReference>
<dbReference type="SUPFAM" id="SSF55277">
    <property type="entry name" value="GYF domain"/>
    <property type="match status" value="1"/>
</dbReference>
<dbReference type="SMART" id="SM00360">
    <property type="entry name" value="RRM"/>
    <property type="match status" value="1"/>
</dbReference>
<dbReference type="SMART" id="SM00444">
    <property type="entry name" value="GYF"/>
    <property type="match status" value="1"/>
</dbReference>
<protein>
    <submittedName>
        <fullName evidence="5">RNA-directed DNA polymerase, eukaryota</fullName>
    </submittedName>
</protein>
<gene>
    <name evidence="5" type="ORF">Tco_0624170</name>
</gene>
<keyword evidence="5" id="KW-0548">Nucleotidyltransferase</keyword>
<keyword evidence="5" id="KW-0808">Transferase</keyword>
<feature type="domain" description="RRM" evidence="3">
    <location>
        <begin position="21"/>
        <end position="98"/>
    </location>
</feature>
<dbReference type="InterPro" id="IPR035445">
    <property type="entry name" value="GYF-like_dom_sf"/>
</dbReference>
<evidence type="ECO:0000256" key="1">
    <source>
        <dbReference type="PROSITE-ProRule" id="PRU00176"/>
    </source>
</evidence>
<sequence length="576" mass="65047">MNGPHPTSQHPNSKNLHHISITIFVTNFPTTVSSKDLWKLCDRQGVVADVYIARKLSKSGRRFGFVRFIKNPDQANLLEDLNKIWIGSHHLFASIARFDRKQNSQPNQSHQKQSNNTKPHETGHASHTTGGRSYASVLNGKEGTQKPVLAGPITKNITLENSDLLELSDTSSVVLAKVRDVHLIINIYRVLKKEGFSDFKCKYMGGLWLWIEFSSDESRLKFQKNTEMELYFTQRKLVSHNFIPDERMIWIEIDGLPLNAWTTNAFKKIAGNWGETVFVDEDADENIANGRVCIKTKIKTHIMDSCLVSIKGVRYQVRVREFANWVPDFASLDNISQHDYESEASGNDQDIHSINESQEEGEINDKKEQMGYEMNAPGKSVDSFEEGEIIGESDDGCVKDCMGKKLDDDVEKDIEDCSNNVTEKCGVVNNNMSNNMEGEILEDHFDGDRGNDTIEDNADVNPSTNVSLEVNIPEVANDSSIVSPSTPPGNDLNIAKESCSTWLDYVGPLITDELDSEKRWSYRDPKGNIQGSFSLAQLHMWKDYFPSDLQIWSYYGNVKETILLHNALKRRTKNAG</sequence>
<evidence type="ECO:0000259" key="4">
    <source>
        <dbReference type="PROSITE" id="PS50829"/>
    </source>
</evidence>
<dbReference type="GO" id="GO:0003964">
    <property type="term" value="F:RNA-directed DNA polymerase activity"/>
    <property type="evidence" value="ECO:0007669"/>
    <property type="project" value="UniProtKB-KW"/>
</dbReference>
<evidence type="ECO:0000313" key="6">
    <source>
        <dbReference type="Proteomes" id="UP001151760"/>
    </source>
</evidence>
<dbReference type="InterPro" id="IPR035979">
    <property type="entry name" value="RBD_domain_sf"/>
</dbReference>
<evidence type="ECO:0000259" key="3">
    <source>
        <dbReference type="PROSITE" id="PS50102"/>
    </source>
</evidence>
<proteinExistence type="predicted"/>
<dbReference type="CDD" id="cd00590">
    <property type="entry name" value="RRM_SF"/>
    <property type="match status" value="1"/>
</dbReference>
<dbReference type="PROSITE" id="PS50829">
    <property type="entry name" value="GYF"/>
    <property type="match status" value="1"/>
</dbReference>
<evidence type="ECO:0000256" key="2">
    <source>
        <dbReference type="SAM" id="MobiDB-lite"/>
    </source>
</evidence>
<dbReference type="InterPro" id="IPR003169">
    <property type="entry name" value="GYF"/>
</dbReference>
<keyword evidence="1" id="KW-0694">RNA-binding</keyword>
<dbReference type="InterPro" id="IPR000504">
    <property type="entry name" value="RRM_dom"/>
</dbReference>
<feature type="domain" description="GYF" evidence="4">
    <location>
        <begin position="517"/>
        <end position="569"/>
    </location>
</feature>
<reference evidence="5" key="2">
    <citation type="submission" date="2022-01" db="EMBL/GenBank/DDBJ databases">
        <authorList>
            <person name="Yamashiro T."/>
            <person name="Shiraishi A."/>
            <person name="Satake H."/>
            <person name="Nakayama K."/>
        </authorList>
    </citation>
    <scope>NUCLEOTIDE SEQUENCE</scope>
</reference>
<dbReference type="InterPro" id="IPR012677">
    <property type="entry name" value="Nucleotide-bd_a/b_plait_sf"/>
</dbReference>
<dbReference type="Gene3D" id="3.30.70.330">
    <property type="match status" value="1"/>
</dbReference>
<dbReference type="Proteomes" id="UP001151760">
    <property type="component" value="Unassembled WGS sequence"/>
</dbReference>